<evidence type="ECO:0000313" key="1">
    <source>
        <dbReference type="EMBL" id="CAA9356938.1"/>
    </source>
</evidence>
<name>A0A6J4MDS3_9BACT</name>
<protein>
    <recommendedName>
        <fullName evidence="2">Urease accessory protein UreF</fullName>
    </recommendedName>
</protein>
<accession>A0A6J4MDS3</accession>
<feature type="non-terminal residue" evidence="1">
    <location>
        <position position="1"/>
    </location>
</feature>
<sequence length="66" mass="7281">AAILWAVGRANADSLRVTARGFDLRFGRAAAREALLAGEDPDAVIDRELPAVVAFTTRARRFHLYR</sequence>
<dbReference type="EMBL" id="CADCTX010000886">
    <property type="protein sequence ID" value="CAA9356938.1"/>
    <property type="molecule type" value="Genomic_DNA"/>
</dbReference>
<evidence type="ECO:0008006" key="2">
    <source>
        <dbReference type="Google" id="ProtNLM"/>
    </source>
</evidence>
<organism evidence="1">
    <name type="scientific">uncultured Gemmatimonadaceae bacterium</name>
    <dbReference type="NCBI Taxonomy" id="246130"/>
    <lineage>
        <taxon>Bacteria</taxon>
        <taxon>Pseudomonadati</taxon>
        <taxon>Gemmatimonadota</taxon>
        <taxon>Gemmatimonadia</taxon>
        <taxon>Gemmatimonadales</taxon>
        <taxon>Gemmatimonadaceae</taxon>
        <taxon>environmental samples</taxon>
    </lineage>
</organism>
<gene>
    <name evidence="1" type="ORF">AVDCRST_MAG40-3223</name>
</gene>
<dbReference type="AlphaFoldDB" id="A0A6J4MDS3"/>
<reference evidence="1" key="1">
    <citation type="submission" date="2020-02" db="EMBL/GenBank/DDBJ databases">
        <authorList>
            <person name="Meier V. D."/>
        </authorList>
    </citation>
    <scope>NUCLEOTIDE SEQUENCE</scope>
    <source>
        <strain evidence="1">AVDCRST_MAG40</strain>
    </source>
</reference>
<proteinExistence type="predicted"/>